<proteinExistence type="predicted"/>
<gene>
    <name evidence="1" type="ORF">TCM_008658</name>
</gene>
<accession>A0A061E579</accession>
<organism evidence="1 2">
    <name type="scientific">Theobroma cacao</name>
    <name type="common">Cacao</name>
    <name type="synonym">Cocoa</name>
    <dbReference type="NCBI Taxonomy" id="3641"/>
    <lineage>
        <taxon>Eukaryota</taxon>
        <taxon>Viridiplantae</taxon>
        <taxon>Streptophyta</taxon>
        <taxon>Embryophyta</taxon>
        <taxon>Tracheophyta</taxon>
        <taxon>Spermatophyta</taxon>
        <taxon>Magnoliopsida</taxon>
        <taxon>eudicotyledons</taxon>
        <taxon>Gunneridae</taxon>
        <taxon>Pentapetalae</taxon>
        <taxon>rosids</taxon>
        <taxon>malvids</taxon>
        <taxon>Malvales</taxon>
        <taxon>Malvaceae</taxon>
        <taxon>Byttnerioideae</taxon>
        <taxon>Theobroma</taxon>
    </lineage>
</organism>
<sequence>MWMALPKDWMKFNVDGTSFGSTRKAEIGGILHDNNGLIKVMFSKSIVAMSGRNWGSHDPKRSFNVVVLNRPNNIGINCQLKAEIYYLNEERFLNNAI</sequence>
<keyword evidence="2" id="KW-1185">Reference proteome</keyword>
<reference evidence="1 2" key="1">
    <citation type="journal article" date="2013" name="Genome Biol.">
        <title>The genome sequence of the most widely cultivated cacao type and its use to identify candidate genes regulating pod color.</title>
        <authorList>
            <person name="Motamayor J.C."/>
            <person name="Mockaitis K."/>
            <person name="Schmutz J."/>
            <person name="Haiminen N."/>
            <person name="Iii D.L."/>
            <person name="Cornejo O."/>
            <person name="Findley S.D."/>
            <person name="Zheng P."/>
            <person name="Utro F."/>
            <person name="Royaert S."/>
            <person name="Saski C."/>
            <person name="Jenkins J."/>
            <person name="Podicheti R."/>
            <person name="Zhao M."/>
            <person name="Scheffler B.E."/>
            <person name="Stack J.C."/>
            <person name="Feltus F.A."/>
            <person name="Mustiga G.M."/>
            <person name="Amores F."/>
            <person name="Phillips W."/>
            <person name="Marelli J.P."/>
            <person name="May G.D."/>
            <person name="Shapiro H."/>
            <person name="Ma J."/>
            <person name="Bustamante C.D."/>
            <person name="Schnell R.J."/>
            <person name="Main D."/>
            <person name="Gilbert D."/>
            <person name="Parida L."/>
            <person name="Kuhn D.N."/>
        </authorList>
    </citation>
    <scope>NUCLEOTIDE SEQUENCE [LARGE SCALE GENOMIC DNA]</scope>
    <source>
        <strain evidence="2">cv. Matina 1-6</strain>
    </source>
</reference>
<dbReference type="InParanoid" id="A0A061E579"/>
<dbReference type="Proteomes" id="UP000026915">
    <property type="component" value="Chromosome 2"/>
</dbReference>
<dbReference type="AlphaFoldDB" id="A0A061E579"/>
<evidence type="ECO:0000313" key="2">
    <source>
        <dbReference type="Proteomes" id="UP000026915"/>
    </source>
</evidence>
<evidence type="ECO:0000313" key="1">
    <source>
        <dbReference type="EMBL" id="EOX99767.1"/>
    </source>
</evidence>
<name>A0A061E579_THECC</name>
<protein>
    <recommendedName>
        <fullName evidence="3">RNase H type-1 domain-containing protein</fullName>
    </recommendedName>
</protein>
<dbReference type="HOGENOM" id="CLU_2350885_0_0_1"/>
<dbReference type="Gramene" id="EOX99767">
    <property type="protein sequence ID" value="EOX99767"/>
    <property type="gene ID" value="TCM_008658"/>
</dbReference>
<dbReference type="EMBL" id="CM001880">
    <property type="protein sequence ID" value="EOX99767.1"/>
    <property type="molecule type" value="Genomic_DNA"/>
</dbReference>
<evidence type="ECO:0008006" key="3">
    <source>
        <dbReference type="Google" id="ProtNLM"/>
    </source>
</evidence>